<evidence type="ECO:0000313" key="1">
    <source>
        <dbReference type="Araport" id="AT5G08320"/>
    </source>
</evidence>
<gene>
    <name evidence="1 2" type="ordered locus">At5g08320</name>
    <name evidence="2" type="ORF">F8L15.50</name>
    <name evidence="2" type="ORF">F8L15_50</name>
</gene>
<dbReference type="ExpressionAtlas" id="A0A1P8BE85">
    <property type="expression patterns" value="baseline and differential"/>
</dbReference>
<dbReference type="Pfam" id="PF10238">
    <property type="entry name" value="Eapp_C"/>
    <property type="match status" value="1"/>
</dbReference>
<accession>A0A1P8BE85</accession>
<evidence type="ECO:0007829" key="4">
    <source>
        <dbReference type="PeptideAtlas" id="A0A1P8BE85"/>
    </source>
</evidence>
<reference evidence="2 3" key="1">
    <citation type="journal article" date="2000" name="Nature">
        <title>Sequence and analysis of chromosome 5 of the plant Arabidopsis thaliana.</title>
        <authorList>
            <consortium name="Kazusa DNA Research Institute"/>
            <consortium name="Cold Spring Harbor and Washington University in St Louis Sequencing Consortium"/>
            <consortium name="European Union Arabidopsis Genome Sequencing Consortium"/>
            <person name="Tabata S."/>
            <person name="Kaneko T."/>
            <person name="Nakamura Y."/>
            <person name="Kotani H."/>
            <person name="Kato T."/>
            <person name="Asamizu E."/>
            <person name="Miyajima N."/>
            <person name="Sasamoto S."/>
            <person name="Kimura T."/>
            <person name="Hosouchi T."/>
            <person name="Kawashima K."/>
            <person name="Kohara M."/>
            <person name="Matsumoto M."/>
            <person name="Matsuno A."/>
            <person name="Muraki A."/>
            <person name="Nakayama S."/>
            <person name="Nakazaki N."/>
            <person name="Naruo K."/>
            <person name="Okumura S."/>
            <person name="Shinpo S."/>
            <person name="Takeuchi C."/>
            <person name="Wada T."/>
            <person name="Watanabe A."/>
            <person name="Yamada M."/>
            <person name="Yasuda M."/>
            <person name="Sato S."/>
            <person name="de la Bastide M."/>
            <person name="Huang E."/>
            <person name="Spiegel L."/>
            <person name="Gnoj L."/>
            <person name="O'Shaughnessy A."/>
            <person name="Preston R."/>
            <person name="Habermann K."/>
            <person name="Murray J."/>
            <person name="Johnson D."/>
            <person name="Rohlfing T."/>
            <person name="Nelson J."/>
            <person name="Stoneking T."/>
            <person name="Pepin K."/>
            <person name="Spieth J."/>
            <person name="Sekhon M."/>
            <person name="Armstrong J."/>
            <person name="Becker M."/>
            <person name="Belter E."/>
            <person name="Cordum H."/>
            <person name="Cordes M."/>
            <person name="Courtney L."/>
            <person name="Courtney W."/>
            <person name="Dante M."/>
            <person name="Du H."/>
            <person name="Edwards J."/>
            <person name="Fryman J."/>
            <person name="Haakensen B."/>
            <person name="Lamar E."/>
            <person name="Latreille P."/>
            <person name="Leonard S."/>
            <person name="Meyer R."/>
            <person name="Mulvaney E."/>
            <person name="Ozersky P."/>
            <person name="Riley A."/>
            <person name="Strowmatt C."/>
            <person name="Wagner-McPherson C."/>
            <person name="Wollam A."/>
            <person name="Yoakum M."/>
            <person name="Bell M."/>
            <person name="Dedhia N."/>
            <person name="Parnell L."/>
            <person name="Shah R."/>
            <person name="Rodriguez M."/>
            <person name="See L.H."/>
            <person name="Vil D."/>
            <person name="Baker J."/>
            <person name="Kirchoff K."/>
            <person name="Toth K."/>
            <person name="King L."/>
            <person name="Bahret A."/>
            <person name="Miller B."/>
            <person name="Marra M."/>
            <person name="Martienssen R."/>
            <person name="McCombie W.R."/>
            <person name="Wilson R.K."/>
            <person name="Murphy G."/>
            <person name="Bancroft I."/>
            <person name="Volckaert G."/>
            <person name="Wambutt R."/>
            <person name="Dusterhoft A."/>
            <person name="Stiekema W."/>
            <person name="Pohl T."/>
            <person name="Entian K.D."/>
            <person name="Terryn N."/>
            <person name="Hartley N."/>
            <person name="Bent E."/>
            <person name="Johnson S."/>
            <person name="Langham S.A."/>
            <person name="McCullagh B."/>
            <person name="Robben J."/>
            <person name="Grymonprez B."/>
            <person name="Zimmermann W."/>
            <person name="Ramsperger U."/>
            <person name="Wedler H."/>
            <person name="Balke K."/>
            <person name="Wedler E."/>
            <person name="Peters S."/>
            <person name="van Staveren M."/>
            <person name="Dirkse W."/>
            <person name="Mooijman P."/>
            <person name="Lankhorst R.K."/>
            <person name="Weitzenegger T."/>
            <person name="Bothe G."/>
            <person name="Rose M."/>
            <person name="Hauf J."/>
            <person name="Berneiser S."/>
            <person name="Hempel S."/>
            <person name="Feldpausch M."/>
            <person name="Lamberth S."/>
            <person name="Villarroel R."/>
            <person name="Gielen J."/>
            <person name="Ardiles W."/>
            <person name="Bents O."/>
            <person name="Lemcke K."/>
            <person name="Kolesov G."/>
            <person name="Mayer K."/>
            <person name="Rudd S."/>
            <person name="Schoof H."/>
            <person name="Schueller C."/>
            <person name="Zaccaria P."/>
            <person name="Mewes H.W."/>
            <person name="Bevan M."/>
            <person name="Fransz P."/>
        </authorList>
    </citation>
    <scope>NUCLEOTIDE SEQUENCE [LARGE SCALE GENOMIC DNA]</scope>
    <source>
        <strain evidence="3">cv. Columbia</strain>
    </source>
</reference>
<dbReference type="Araport" id="AT5G08320"/>
<dbReference type="AlphaFoldDB" id="A0A1P8BE85"/>
<dbReference type="KEGG" id="ath:AT5G08320"/>
<dbReference type="InterPro" id="IPR019370">
    <property type="entry name" value="E2F-assoc_phosphoprotein"/>
</dbReference>
<dbReference type="Proteomes" id="UP000006548">
    <property type="component" value="Chromosome 5"/>
</dbReference>
<name>A0A1P8BE85_ARATH</name>
<sequence length="107" mass="12152">MASPTNSQKTVSDDEEVDYSIKPEFYDSDIDDKDELWMDKKRDGRTSDALLSCPACFTTVCLECQRYFPLSTSELGVLSSYDCYIPSRLCFLNVARAPLFNPHQCVC</sequence>
<dbReference type="TAIR" id="AT5G08320"/>
<keyword evidence="3" id="KW-1185">Reference proteome</keyword>
<dbReference type="EMBL" id="CP002688">
    <property type="protein sequence ID" value="ANM69903.1"/>
    <property type="molecule type" value="Genomic_DNA"/>
</dbReference>
<protein>
    <submittedName>
        <fullName evidence="2">E2F-associated phosphoprotein</fullName>
    </submittedName>
</protein>
<dbReference type="OrthoDB" id="122464at2759"/>
<evidence type="ECO:0007829" key="5">
    <source>
        <dbReference type="ProteomicsDB" id="A0A1P8BE85"/>
    </source>
</evidence>
<proteinExistence type="evidence at protein level"/>
<dbReference type="GeneID" id="830728"/>
<dbReference type="PANTHER" id="PTHR15967:SF0">
    <property type="entry name" value="E2F-ASSOCIATED PHOSPHOPROTEIN"/>
    <property type="match status" value="1"/>
</dbReference>
<dbReference type="PANTHER" id="PTHR15967">
    <property type="entry name" value="E2F-ASSOCIATED PHOSPHOPROTEIN"/>
    <property type="match status" value="1"/>
</dbReference>
<organism evidence="2 3">
    <name type="scientific">Arabidopsis thaliana</name>
    <name type="common">Mouse-ear cress</name>
    <dbReference type="NCBI Taxonomy" id="3702"/>
    <lineage>
        <taxon>Eukaryota</taxon>
        <taxon>Viridiplantae</taxon>
        <taxon>Streptophyta</taxon>
        <taxon>Embryophyta</taxon>
        <taxon>Tracheophyta</taxon>
        <taxon>Spermatophyta</taxon>
        <taxon>Magnoliopsida</taxon>
        <taxon>eudicotyledons</taxon>
        <taxon>Gunneridae</taxon>
        <taxon>Pentapetalae</taxon>
        <taxon>rosids</taxon>
        <taxon>malvids</taxon>
        <taxon>Brassicales</taxon>
        <taxon>Brassicaceae</taxon>
        <taxon>Camelineae</taxon>
        <taxon>Arabidopsis</taxon>
    </lineage>
</organism>
<keyword evidence="4 5" id="KW-1267">Proteomics identification</keyword>
<evidence type="ECO:0000313" key="2">
    <source>
        <dbReference type="EMBL" id="ANM69903.1"/>
    </source>
</evidence>
<reference evidence="3" key="2">
    <citation type="journal article" date="2017" name="Plant J.">
        <title>Araport11: a complete reannotation of the Arabidopsis thaliana reference genome.</title>
        <authorList>
            <person name="Cheng C.Y."/>
            <person name="Krishnakumar V."/>
            <person name="Chan A.P."/>
            <person name="Thibaud-Nissen F."/>
            <person name="Schobel S."/>
            <person name="Town C.D."/>
        </authorList>
    </citation>
    <scope>GENOME REANNOTATION</scope>
    <source>
        <strain evidence="3">cv. Columbia</strain>
    </source>
</reference>
<evidence type="ECO:0000313" key="3">
    <source>
        <dbReference type="Proteomes" id="UP000006548"/>
    </source>
</evidence>
<dbReference type="ProteomicsDB" id="207542"/>